<comment type="caution">
    <text evidence="2">The sequence shown here is derived from an EMBL/GenBank/DDBJ whole genome shotgun (WGS) entry which is preliminary data.</text>
</comment>
<organism evidence="2 3">
    <name type="scientific">Isoalcanivorax beigongshangi</name>
    <dbReference type="NCBI Taxonomy" id="3238810"/>
    <lineage>
        <taxon>Bacteria</taxon>
        <taxon>Pseudomonadati</taxon>
        <taxon>Pseudomonadota</taxon>
        <taxon>Gammaproteobacteria</taxon>
        <taxon>Oceanospirillales</taxon>
        <taxon>Alcanivoracaceae</taxon>
        <taxon>Isoalcanivorax</taxon>
    </lineage>
</organism>
<dbReference type="Proteomes" id="UP001562065">
    <property type="component" value="Unassembled WGS sequence"/>
</dbReference>
<keyword evidence="3" id="KW-1185">Reference proteome</keyword>
<name>A0ABV4AG68_9GAMM</name>
<dbReference type="Pfam" id="PF06889">
    <property type="entry name" value="DUF1266"/>
    <property type="match status" value="1"/>
</dbReference>
<evidence type="ECO:0000259" key="1">
    <source>
        <dbReference type="Pfam" id="PF06889"/>
    </source>
</evidence>
<reference evidence="2 3" key="1">
    <citation type="submission" date="2024-07" db="EMBL/GenBank/DDBJ databases">
        <authorList>
            <person name="Ren Q."/>
        </authorList>
    </citation>
    <scope>NUCLEOTIDE SEQUENCE [LARGE SCALE GENOMIC DNA]</scope>
    <source>
        <strain evidence="2 3">REN37</strain>
    </source>
</reference>
<gene>
    <name evidence="2" type="ORF">AB5I84_05085</name>
</gene>
<accession>A0ABV4AG68</accession>
<proteinExistence type="predicted"/>
<dbReference type="RefSeq" id="WP_369454774.1">
    <property type="nucleotide sequence ID" value="NZ_JBGCUO010000001.1"/>
</dbReference>
<sequence>MDNLILVLVLLAVGGAAVYKVWGPVRTLIRVIRRPNYEQNPQAAPLSRDDAQAVALGQVICEQNMFFANSLETGGGSSDVAEQVKRLANNWDVVDRDSALSAIERFREGGRRALEDLVLEVYLKVEPAERVAVLAEHLPQELMGPAQGMLAEIPQLLAKLNEYELYQEDELPGILERGTLAWDLGRVVYIARAALLVGYLDANQAWQVVRQARAQLGEHFPDWKAYGQSYMLGRAFWSIDDMAFDGLATITKASWTDADSAWLKHPL</sequence>
<dbReference type="EMBL" id="JBGCUO010000001">
    <property type="protein sequence ID" value="MEY1661522.1"/>
    <property type="molecule type" value="Genomic_DNA"/>
</dbReference>
<dbReference type="InterPro" id="IPR009677">
    <property type="entry name" value="DUF1266"/>
</dbReference>
<evidence type="ECO:0000313" key="3">
    <source>
        <dbReference type="Proteomes" id="UP001562065"/>
    </source>
</evidence>
<protein>
    <submittedName>
        <fullName evidence="2">DUF1266 domain-containing protein</fullName>
    </submittedName>
</protein>
<feature type="domain" description="DUF1266" evidence="1">
    <location>
        <begin position="87"/>
        <end position="266"/>
    </location>
</feature>
<evidence type="ECO:0000313" key="2">
    <source>
        <dbReference type="EMBL" id="MEY1661522.1"/>
    </source>
</evidence>